<feature type="zinc finger region" description="C3H1-type" evidence="1">
    <location>
        <begin position="68"/>
        <end position="93"/>
    </location>
</feature>
<accession>A0A9P4U8Q0</accession>
<dbReference type="GO" id="GO:0008270">
    <property type="term" value="F:zinc ion binding"/>
    <property type="evidence" value="ECO:0007669"/>
    <property type="project" value="UniProtKB-KW"/>
</dbReference>
<comment type="caution">
    <text evidence="4">The sequence shown here is derived from an EMBL/GenBank/DDBJ whole genome shotgun (WGS) entry which is preliminary data.</text>
</comment>
<dbReference type="AlphaFoldDB" id="A0A9P4U8Q0"/>
<sequence>MSVNMHTRSKAPDPDHYPFKRGQENGKISIGRPKKHKVSKSKPRTSTTASSKICQKYLQNLCPGGCGYQHRPVCRKFLEGRCKKGCKFAHPIDPAFFERELRLLEIEKEEALPTQSTSMELKKGNEEQEHLAAGQTAHMTQHDEERPARRYGMQCRRIRSSIRQGCTSRARDGGHG</sequence>
<dbReference type="Gene3D" id="4.10.1000.10">
    <property type="entry name" value="Zinc finger, CCCH-type"/>
    <property type="match status" value="1"/>
</dbReference>
<keyword evidence="1" id="KW-0862">Zinc</keyword>
<feature type="domain" description="C3H1-type" evidence="3">
    <location>
        <begin position="68"/>
        <end position="93"/>
    </location>
</feature>
<gene>
    <name evidence="4" type="ORF">P171DRAFT_497498</name>
</gene>
<keyword evidence="1" id="KW-0479">Metal-binding</keyword>
<name>A0A9P4U8Q0_9PLEO</name>
<evidence type="ECO:0000259" key="3">
    <source>
        <dbReference type="PROSITE" id="PS50103"/>
    </source>
</evidence>
<feature type="compositionally biased region" description="Basic and acidic residues" evidence="2">
    <location>
        <begin position="10"/>
        <end position="24"/>
    </location>
</feature>
<reference evidence="4" key="1">
    <citation type="journal article" date="2020" name="Stud. Mycol.">
        <title>101 Dothideomycetes genomes: a test case for predicting lifestyles and emergence of pathogens.</title>
        <authorList>
            <person name="Haridas S."/>
            <person name="Albert R."/>
            <person name="Binder M."/>
            <person name="Bloem J."/>
            <person name="Labutti K."/>
            <person name="Salamov A."/>
            <person name="Andreopoulos B."/>
            <person name="Baker S."/>
            <person name="Barry K."/>
            <person name="Bills G."/>
            <person name="Bluhm B."/>
            <person name="Cannon C."/>
            <person name="Castanera R."/>
            <person name="Culley D."/>
            <person name="Daum C."/>
            <person name="Ezra D."/>
            <person name="Gonzalez J."/>
            <person name="Henrissat B."/>
            <person name="Kuo A."/>
            <person name="Liang C."/>
            <person name="Lipzen A."/>
            <person name="Lutzoni F."/>
            <person name="Magnuson J."/>
            <person name="Mondo S."/>
            <person name="Nolan M."/>
            <person name="Ohm R."/>
            <person name="Pangilinan J."/>
            <person name="Park H.-J."/>
            <person name="Ramirez L."/>
            <person name="Alfaro M."/>
            <person name="Sun H."/>
            <person name="Tritt A."/>
            <person name="Yoshinaga Y."/>
            <person name="Zwiers L.-H."/>
            <person name="Turgeon B."/>
            <person name="Goodwin S."/>
            <person name="Spatafora J."/>
            <person name="Crous P."/>
            <person name="Grigoriev I."/>
        </authorList>
    </citation>
    <scope>NUCLEOTIDE SEQUENCE</scope>
    <source>
        <strain evidence="4">CBS 690.94</strain>
    </source>
</reference>
<proteinExistence type="predicted"/>
<evidence type="ECO:0000256" key="1">
    <source>
        <dbReference type="PROSITE-ProRule" id="PRU00723"/>
    </source>
</evidence>
<organism evidence="4 5">
    <name type="scientific">Karstenula rhodostoma CBS 690.94</name>
    <dbReference type="NCBI Taxonomy" id="1392251"/>
    <lineage>
        <taxon>Eukaryota</taxon>
        <taxon>Fungi</taxon>
        <taxon>Dikarya</taxon>
        <taxon>Ascomycota</taxon>
        <taxon>Pezizomycotina</taxon>
        <taxon>Dothideomycetes</taxon>
        <taxon>Pleosporomycetidae</taxon>
        <taxon>Pleosporales</taxon>
        <taxon>Massarineae</taxon>
        <taxon>Didymosphaeriaceae</taxon>
        <taxon>Karstenula</taxon>
    </lineage>
</organism>
<protein>
    <recommendedName>
        <fullName evidence="3">C3H1-type domain-containing protein</fullName>
    </recommendedName>
</protein>
<feature type="region of interest" description="Disordered" evidence="2">
    <location>
        <begin position="124"/>
        <end position="154"/>
    </location>
</feature>
<dbReference type="PROSITE" id="PS50103">
    <property type="entry name" value="ZF_C3H1"/>
    <property type="match status" value="1"/>
</dbReference>
<feature type="region of interest" description="Disordered" evidence="2">
    <location>
        <begin position="1"/>
        <end position="49"/>
    </location>
</feature>
<dbReference type="EMBL" id="MU001504">
    <property type="protein sequence ID" value="KAF2442549.1"/>
    <property type="molecule type" value="Genomic_DNA"/>
</dbReference>
<evidence type="ECO:0000313" key="5">
    <source>
        <dbReference type="Proteomes" id="UP000799764"/>
    </source>
</evidence>
<evidence type="ECO:0000313" key="4">
    <source>
        <dbReference type="EMBL" id="KAF2442549.1"/>
    </source>
</evidence>
<dbReference type="Proteomes" id="UP000799764">
    <property type="component" value="Unassembled WGS sequence"/>
</dbReference>
<feature type="compositionally biased region" description="Basic residues" evidence="2">
    <location>
        <begin position="32"/>
        <end position="43"/>
    </location>
</feature>
<dbReference type="InterPro" id="IPR000571">
    <property type="entry name" value="Znf_CCCH"/>
</dbReference>
<keyword evidence="5" id="KW-1185">Reference proteome</keyword>
<keyword evidence="1" id="KW-0863">Zinc-finger</keyword>
<evidence type="ECO:0000256" key="2">
    <source>
        <dbReference type="SAM" id="MobiDB-lite"/>
    </source>
</evidence>